<evidence type="ECO:0008006" key="3">
    <source>
        <dbReference type="Google" id="ProtNLM"/>
    </source>
</evidence>
<keyword evidence="1" id="KW-0143">Chaperone</keyword>
<dbReference type="Pfam" id="PF03937">
    <property type="entry name" value="Sdh5"/>
    <property type="match status" value="1"/>
</dbReference>
<evidence type="ECO:0000256" key="1">
    <source>
        <dbReference type="ARBA" id="ARBA00023186"/>
    </source>
</evidence>
<dbReference type="InterPro" id="IPR036714">
    <property type="entry name" value="SDH_sf"/>
</dbReference>
<sequence length="65" mass="7204">MLELDLLLNNFVDKKASTLSSTQAETFELLLSYPDQTLLDLLLGNAASSDSEISLIVEQIRLTTF</sequence>
<protein>
    <recommendedName>
        <fullName evidence="3">FAD assembly factor SdhE</fullName>
    </recommendedName>
</protein>
<organism evidence="2">
    <name type="scientific">hydrothermal vent metagenome</name>
    <dbReference type="NCBI Taxonomy" id="652676"/>
    <lineage>
        <taxon>unclassified sequences</taxon>
        <taxon>metagenomes</taxon>
        <taxon>ecological metagenomes</taxon>
    </lineage>
</organism>
<evidence type="ECO:0000313" key="2">
    <source>
        <dbReference type="EMBL" id="VAW54543.1"/>
    </source>
</evidence>
<gene>
    <name evidence="2" type="ORF">MNBD_GAMMA06-2226</name>
</gene>
<dbReference type="EMBL" id="UOFD01000078">
    <property type="protein sequence ID" value="VAW54543.1"/>
    <property type="molecule type" value="Genomic_DNA"/>
</dbReference>
<dbReference type="SUPFAM" id="SSF109910">
    <property type="entry name" value="YgfY-like"/>
    <property type="match status" value="1"/>
</dbReference>
<name>A0A3B0WQ15_9ZZZZ</name>
<dbReference type="InterPro" id="IPR005631">
    <property type="entry name" value="SDH"/>
</dbReference>
<accession>A0A3B0WQ15</accession>
<dbReference type="Gene3D" id="1.10.150.250">
    <property type="entry name" value="Flavinator of succinate dehydrogenase"/>
    <property type="match status" value="1"/>
</dbReference>
<dbReference type="AlphaFoldDB" id="A0A3B0WQ15"/>
<reference evidence="2" key="1">
    <citation type="submission" date="2018-06" db="EMBL/GenBank/DDBJ databases">
        <authorList>
            <person name="Zhirakovskaya E."/>
        </authorList>
    </citation>
    <scope>NUCLEOTIDE SEQUENCE</scope>
</reference>
<proteinExistence type="predicted"/>